<dbReference type="GO" id="GO:0008233">
    <property type="term" value="F:peptidase activity"/>
    <property type="evidence" value="ECO:0007669"/>
    <property type="project" value="UniProtKB-KW"/>
</dbReference>
<organism evidence="2 3">
    <name type="scientific">Candidatus Collierbacteria bacterium GW2011_GWA2_42_17</name>
    <dbReference type="NCBI Taxonomy" id="1618378"/>
    <lineage>
        <taxon>Bacteria</taxon>
        <taxon>Candidatus Collieribacteriota</taxon>
    </lineage>
</organism>
<dbReference type="EMBL" id="LCDA01000008">
    <property type="protein sequence ID" value="KKS42644.1"/>
    <property type="molecule type" value="Genomic_DNA"/>
</dbReference>
<dbReference type="GO" id="GO:0006508">
    <property type="term" value="P:proteolysis"/>
    <property type="evidence" value="ECO:0007669"/>
    <property type="project" value="UniProtKB-KW"/>
</dbReference>
<sequence>MRIYIDSTDNTKAVIRIDDREYTRNVESPRDQDVLGFLVHCLEERNIKPEDIDEIEVNPGPGSFTGTRVGVAIANVLGFALDIKVNGSMTPVEPIYSSPPSITKKKDT</sequence>
<dbReference type="AlphaFoldDB" id="A0A0G0Z1L7"/>
<reference evidence="2 3" key="1">
    <citation type="journal article" date="2015" name="Nature">
        <title>rRNA introns, odd ribosomes, and small enigmatic genomes across a large radiation of phyla.</title>
        <authorList>
            <person name="Brown C.T."/>
            <person name="Hug L.A."/>
            <person name="Thomas B.C."/>
            <person name="Sharon I."/>
            <person name="Castelle C.J."/>
            <person name="Singh A."/>
            <person name="Wilkins M.J."/>
            <person name="Williams K.H."/>
            <person name="Banfield J.F."/>
        </authorList>
    </citation>
    <scope>NUCLEOTIDE SEQUENCE [LARGE SCALE GENOMIC DNA]</scope>
</reference>
<gene>
    <name evidence="2" type="ORF">UV06_C0008G0009</name>
</gene>
<evidence type="ECO:0000313" key="3">
    <source>
        <dbReference type="Proteomes" id="UP000033854"/>
    </source>
</evidence>
<keyword evidence="2" id="KW-0378">Hydrolase</keyword>
<comment type="caution">
    <text evidence="2">The sequence shown here is derived from an EMBL/GenBank/DDBJ whole genome shotgun (WGS) entry which is preliminary data.</text>
</comment>
<proteinExistence type="predicted"/>
<dbReference type="SUPFAM" id="SSF53067">
    <property type="entry name" value="Actin-like ATPase domain"/>
    <property type="match status" value="1"/>
</dbReference>
<name>A0A0G0Z1L7_9BACT</name>
<protein>
    <submittedName>
        <fullName evidence="2">Inactive metal-dependent protease-like protein</fullName>
    </submittedName>
</protein>
<dbReference type="Gene3D" id="3.30.420.40">
    <property type="match status" value="1"/>
</dbReference>
<keyword evidence="2" id="KW-0645">Protease</keyword>
<dbReference type="Pfam" id="PF00814">
    <property type="entry name" value="TsaD"/>
    <property type="match status" value="1"/>
</dbReference>
<accession>A0A0G0Z1L7</accession>
<evidence type="ECO:0000313" key="2">
    <source>
        <dbReference type="EMBL" id="KKS42644.1"/>
    </source>
</evidence>
<dbReference type="InterPro" id="IPR043129">
    <property type="entry name" value="ATPase_NBD"/>
</dbReference>
<dbReference type="InterPro" id="IPR000905">
    <property type="entry name" value="Gcp-like_dom"/>
</dbReference>
<dbReference type="Proteomes" id="UP000033854">
    <property type="component" value="Unassembled WGS sequence"/>
</dbReference>
<evidence type="ECO:0000259" key="1">
    <source>
        <dbReference type="Pfam" id="PF00814"/>
    </source>
</evidence>
<feature type="domain" description="Gcp-like" evidence="1">
    <location>
        <begin position="39"/>
        <end position="85"/>
    </location>
</feature>